<protein>
    <submittedName>
        <fullName evidence="1">Uncharacterized protein</fullName>
    </submittedName>
</protein>
<name>A0AAN5D411_9BILA</name>
<dbReference type="AlphaFoldDB" id="A0AAN5D411"/>
<keyword evidence="2" id="KW-1185">Reference proteome</keyword>
<reference evidence="2" key="1">
    <citation type="submission" date="2022-10" db="EMBL/GenBank/DDBJ databases">
        <title>Genome assembly of Pristionchus species.</title>
        <authorList>
            <person name="Yoshida K."/>
            <person name="Sommer R.J."/>
        </authorList>
    </citation>
    <scope>NUCLEOTIDE SEQUENCE [LARGE SCALE GENOMIC DNA]</scope>
    <source>
        <strain evidence="2">RS5460</strain>
    </source>
</reference>
<dbReference type="PANTHER" id="PTHR47022">
    <property type="entry name" value="BTB AND MATH DOMAIN-CONTAINING PROTEIN 36-RELATED"/>
    <property type="match status" value="1"/>
</dbReference>
<sequence length="83" mass="9768">DVLEQSERFLKTIPNVYNSTFNVMNKLALADKYNLQKTTNDILASINSVEQIKYFKENCDYRELSDDTKLAIFERSKEIAWIK</sequence>
<dbReference type="EMBL" id="BTRK01000005">
    <property type="protein sequence ID" value="GMR55282.1"/>
    <property type="molecule type" value="Genomic_DNA"/>
</dbReference>
<dbReference type="PANTHER" id="PTHR47022:SF1">
    <property type="entry name" value="BTB AND MATH DOMAIN-CONTAINING PROTEIN 36-RELATED"/>
    <property type="match status" value="1"/>
</dbReference>
<dbReference type="Proteomes" id="UP001328107">
    <property type="component" value="Unassembled WGS sequence"/>
</dbReference>
<comment type="caution">
    <text evidence="1">The sequence shown here is derived from an EMBL/GenBank/DDBJ whole genome shotgun (WGS) entry which is preliminary data.</text>
</comment>
<gene>
    <name evidence="1" type="ORF">PMAYCL1PPCAC_25477</name>
</gene>
<feature type="non-terminal residue" evidence="1">
    <location>
        <position position="1"/>
    </location>
</feature>
<accession>A0AAN5D411</accession>
<evidence type="ECO:0000313" key="1">
    <source>
        <dbReference type="EMBL" id="GMR55282.1"/>
    </source>
</evidence>
<proteinExistence type="predicted"/>
<evidence type="ECO:0000313" key="2">
    <source>
        <dbReference type="Proteomes" id="UP001328107"/>
    </source>
</evidence>
<organism evidence="1 2">
    <name type="scientific">Pristionchus mayeri</name>
    <dbReference type="NCBI Taxonomy" id="1317129"/>
    <lineage>
        <taxon>Eukaryota</taxon>
        <taxon>Metazoa</taxon>
        <taxon>Ecdysozoa</taxon>
        <taxon>Nematoda</taxon>
        <taxon>Chromadorea</taxon>
        <taxon>Rhabditida</taxon>
        <taxon>Rhabditina</taxon>
        <taxon>Diplogasteromorpha</taxon>
        <taxon>Diplogasteroidea</taxon>
        <taxon>Neodiplogasteridae</taxon>
        <taxon>Pristionchus</taxon>
    </lineage>
</organism>